<dbReference type="Pfam" id="PF25879">
    <property type="entry name" value="WHD_LYAR"/>
    <property type="match status" value="1"/>
</dbReference>
<evidence type="ECO:0000256" key="5">
    <source>
        <dbReference type="ARBA" id="ARBA00022833"/>
    </source>
</evidence>
<feature type="domain" description="Zinc finger C2H2 LYAR-type" evidence="8">
    <location>
        <begin position="32"/>
        <end position="59"/>
    </location>
</feature>
<dbReference type="AlphaFoldDB" id="A0A9P0CYF0"/>
<dbReference type="InterPro" id="IPR039999">
    <property type="entry name" value="LYAR"/>
</dbReference>
<dbReference type="GO" id="GO:0000122">
    <property type="term" value="P:negative regulation of transcription by RNA polymerase II"/>
    <property type="evidence" value="ECO:0007669"/>
    <property type="project" value="TreeGrafter"/>
</dbReference>
<accession>A0A9P0CYF0</accession>
<feature type="region of interest" description="Disordered" evidence="7">
    <location>
        <begin position="152"/>
        <end position="220"/>
    </location>
</feature>
<dbReference type="EMBL" id="OV651814">
    <property type="protein sequence ID" value="CAH1106526.1"/>
    <property type="molecule type" value="Genomic_DNA"/>
</dbReference>
<gene>
    <name evidence="10" type="ORF">PSYICH_LOCUS6812</name>
</gene>
<dbReference type="PANTHER" id="PTHR13100:SF10">
    <property type="entry name" value="CELL GROWTH-REGULATING NUCLEOLAR PROTEIN"/>
    <property type="match status" value="1"/>
</dbReference>
<proteinExistence type="predicted"/>
<evidence type="ECO:0000256" key="6">
    <source>
        <dbReference type="ARBA" id="ARBA00023242"/>
    </source>
</evidence>
<evidence type="ECO:0000313" key="10">
    <source>
        <dbReference type="EMBL" id="CAH1106526.1"/>
    </source>
</evidence>
<dbReference type="Pfam" id="PF08790">
    <property type="entry name" value="zf-LYAR"/>
    <property type="match status" value="1"/>
</dbReference>
<evidence type="ECO:0000313" key="11">
    <source>
        <dbReference type="Proteomes" id="UP001153636"/>
    </source>
</evidence>
<dbReference type="InterPro" id="IPR058719">
    <property type="entry name" value="WHD_LYAR"/>
</dbReference>
<evidence type="ECO:0000256" key="2">
    <source>
        <dbReference type="ARBA" id="ARBA00022723"/>
    </source>
</evidence>
<dbReference type="SUPFAM" id="SSF57667">
    <property type="entry name" value="beta-beta-alpha zinc fingers"/>
    <property type="match status" value="2"/>
</dbReference>
<comment type="subcellular location">
    <subcellularLocation>
        <location evidence="1">Nucleus</location>
    </subcellularLocation>
</comment>
<keyword evidence="2" id="KW-0479">Metal-binding</keyword>
<keyword evidence="3" id="KW-0677">Repeat</keyword>
<organism evidence="10 11">
    <name type="scientific">Psylliodes chrysocephalus</name>
    <dbReference type="NCBI Taxonomy" id="3402493"/>
    <lineage>
        <taxon>Eukaryota</taxon>
        <taxon>Metazoa</taxon>
        <taxon>Ecdysozoa</taxon>
        <taxon>Arthropoda</taxon>
        <taxon>Hexapoda</taxon>
        <taxon>Insecta</taxon>
        <taxon>Pterygota</taxon>
        <taxon>Neoptera</taxon>
        <taxon>Endopterygota</taxon>
        <taxon>Coleoptera</taxon>
        <taxon>Polyphaga</taxon>
        <taxon>Cucujiformia</taxon>
        <taxon>Chrysomeloidea</taxon>
        <taxon>Chrysomelidae</taxon>
        <taxon>Galerucinae</taxon>
        <taxon>Alticini</taxon>
        <taxon>Psylliodes</taxon>
    </lineage>
</organism>
<keyword evidence="11" id="KW-1185">Reference proteome</keyword>
<dbReference type="InterPro" id="IPR014898">
    <property type="entry name" value="Znf_C2H2_LYAR"/>
</dbReference>
<dbReference type="Proteomes" id="UP001153636">
    <property type="component" value="Chromosome 2"/>
</dbReference>
<evidence type="ECO:0000256" key="4">
    <source>
        <dbReference type="ARBA" id="ARBA00022771"/>
    </source>
</evidence>
<dbReference type="Gene3D" id="3.30.1490.490">
    <property type="match status" value="1"/>
</dbReference>
<name>A0A9P0CYF0_9CUCU</name>
<dbReference type="InterPro" id="IPR036236">
    <property type="entry name" value="Znf_C2H2_sf"/>
</dbReference>
<dbReference type="GO" id="GO:0008270">
    <property type="term" value="F:zinc ion binding"/>
    <property type="evidence" value="ECO:0007669"/>
    <property type="project" value="UniProtKB-KW"/>
</dbReference>
<protein>
    <recommendedName>
        <fullName evidence="12">Cell growth-regulating nucleolar protein</fullName>
    </recommendedName>
</protein>
<keyword evidence="6" id="KW-0539">Nucleus</keyword>
<dbReference type="GO" id="GO:0006364">
    <property type="term" value="P:rRNA processing"/>
    <property type="evidence" value="ECO:0007669"/>
    <property type="project" value="TreeGrafter"/>
</dbReference>
<sequence>MVVFTCNHCGESLQKPRVEKHYAFVCRRVKFLTCVDCFKDFREEEYVTHTKCVTEEERYAAKGSMPNGVIKKGELKQESWVDMIKSILDKEHDLKPSQRNLLETISNYSNIPRKKPKFFNFIKSSSGGRVNMKDVEDVWNIIEKYKINKSSQISNNKNGTATETQNLKLEENSNKRKKDKTIIVEQGESKKKKRKYSNTENEVTDNKEDSTNGQESPDAEKFNFQSKILSVLESKGTISLKKLEKKVINAYLKHSGESEVTPKIIKKFNKKLKKILNVELTNDNVSLKQV</sequence>
<keyword evidence="4" id="KW-0863">Zinc-finger</keyword>
<evidence type="ECO:0000256" key="7">
    <source>
        <dbReference type="SAM" id="MobiDB-lite"/>
    </source>
</evidence>
<reference evidence="10" key="1">
    <citation type="submission" date="2022-01" db="EMBL/GenBank/DDBJ databases">
        <authorList>
            <person name="King R."/>
        </authorList>
    </citation>
    <scope>NUCLEOTIDE SEQUENCE</scope>
</reference>
<keyword evidence="5" id="KW-0862">Zinc</keyword>
<evidence type="ECO:0000256" key="1">
    <source>
        <dbReference type="ARBA" id="ARBA00004123"/>
    </source>
</evidence>
<evidence type="ECO:0008006" key="12">
    <source>
        <dbReference type="Google" id="ProtNLM"/>
    </source>
</evidence>
<dbReference type="OrthoDB" id="21474at2759"/>
<dbReference type="PANTHER" id="PTHR13100">
    <property type="entry name" value="CELL GROWTH-REGULATING NUCLEOLAR PROTEIN LYAR"/>
    <property type="match status" value="1"/>
</dbReference>
<evidence type="ECO:0000256" key="3">
    <source>
        <dbReference type="ARBA" id="ARBA00022737"/>
    </source>
</evidence>
<evidence type="ECO:0000259" key="9">
    <source>
        <dbReference type="Pfam" id="PF25879"/>
    </source>
</evidence>
<evidence type="ECO:0000259" key="8">
    <source>
        <dbReference type="Pfam" id="PF08790"/>
    </source>
</evidence>
<dbReference type="GO" id="GO:0003677">
    <property type="term" value="F:DNA binding"/>
    <property type="evidence" value="ECO:0007669"/>
    <property type="project" value="InterPro"/>
</dbReference>
<dbReference type="FunFam" id="3.30.1490.490:FF:000001">
    <property type="entry name" value="cell growth-regulating nucleolar protein-like"/>
    <property type="match status" value="1"/>
</dbReference>
<feature type="domain" description="Cell growth-regulating nucleolar protein-like winged helix" evidence="9">
    <location>
        <begin position="220"/>
        <end position="288"/>
    </location>
</feature>
<dbReference type="GO" id="GO:0005730">
    <property type="term" value="C:nucleolus"/>
    <property type="evidence" value="ECO:0007669"/>
    <property type="project" value="TreeGrafter"/>
</dbReference>